<keyword evidence="2" id="KW-1185">Reference proteome</keyword>
<accession>A0A5C5XT60</accession>
<reference evidence="1 2" key="1">
    <citation type="submission" date="2019-02" db="EMBL/GenBank/DDBJ databases">
        <title>Deep-cultivation of Planctomycetes and their phenomic and genomic characterization uncovers novel biology.</title>
        <authorList>
            <person name="Wiegand S."/>
            <person name="Jogler M."/>
            <person name="Boedeker C."/>
            <person name="Pinto D."/>
            <person name="Vollmers J."/>
            <person name="Rivas-Marin E."/>
            <person name="Kohn T."/>
            <person name="Peeters S.H."/>
            <person name="Heuer A."/>
            <person name="Rast P."/>
            <person name="Oberbeckmann S."/>
            <person name="Bunk B."/>
            <person name="Jeske O."/>
            <person name="Meyerdierks A."/>
            <person name="Storesund J.E."/>
            <person name="Kallscheuer N."/>
            <person name="Luecker S."/>
            <person name="Lage O.M."/>
            <person name="Pohl T."/>
            <person name="Merkel B.J."/>
            <person name="Hornburger P."/>
            <person name="Mueller R.-W."/>
            <person name="Bruemmer F."/>
            <person name="Labrenz M."/>
            <person name="Spormann A.M."/>
            <person name="Op Den Camp H."/>
            <person name="Overmann J."/>
            <person name="Amann R."/>
            <person name="Jetten M.S.M."/>
            <person name="Mascher T."/>
            <person name="Medema M.H."/>
            <person name="Devos D.P."/>
            <person name="Kaster A.-K."/>
            <person name="Ovreas L."/>
            <person name="Rohde M."/>
            <person name="Galperin M.Y."/>
            <person name="Jogler C."/>
        </authorList>
    </citation>
    <scope>NUCLEOTIDE SEQUENCE [LARGE SCALE GENOMIC DNA]</scope>
    <source>
        <strain evidence="1 2">CA85</strain>
    </source>
</reference>
<comment type="caution">
    <text evidence="1">The sequence shown here is derived from an EMBL/GenBank/DDBJ whole genome shotgun (WGS) entry which is preliminary data.</text>
</comment>
<evidence type="ECO:0000313" key="1">
    <source>
        <dbReference type="EMBL" id="TWT66054.1"/>
    </source>
</evidence>
<dbReference type="EMBL" id="SJPK01000006">
    <property type="protein sequence ID" value="TWT66054.1"/>
    <property type="molecule type" value="Genomic_DNA"/>
</dbReference>
<proteinExistence type="predicted"/>
<gene>
    <name evidence="1" type="ORF">CA85_29160</name>
</gene>
<name>A0A5C5XT60_9BACT</name>
<organism evidence="1 2">
    <name type="scientific">Allorhodopirellula solitaria</name>
    <dbReference type="NCBI Taxonomy" id="2527987"/>
    <lineage>
        <taxon>Bacteria</taxon>
        <taxon>Pseudomonadati</taxon>
        <taxon>Planctomycetota</taxon>
        <taxon>Planctomycetia</taxon>
        <taxon>Pirellulales</taxon>
        <taxon>Pirellulaceae</taxon>
        <taxon>Allorhodopirellula</taxon>
    </lineage>
</organism>
<dbReference type="AlphaFoldDB" id="A0A5C5XT60"/>
<evidence type="ECO:0000313" key="2">
    <source>
        <dbReference type="Proteomes" id="UP000318053"/>
    </source>
</evidence>
<sequence length="62" mass="6720">MGWKIIHDAFCEPLSGSALYDQRTTVGGAELRLLSPIPFDMLAGNWQDDAGGCVGLPWWAAL</sequence>
<dbReference type="Proteomes" id="UP000318053">
    <property type="component" value="Unassembled WGS sequence"/>
</dbReference>
<protein>
    <submittedName>
        <fullName evidence="1">Uncharacterized protein</fullName>
    </submittedName>
</protein>